<feature type="transmembrane region" description="Helical" evidence="13">
    <location>
        <begin position="338"/>
        <end position="358"/>
    </location>
</feature>
<evidence type="ECO:0000256" key="11">
    <source>
        <dbReference type="ARBA" id="ARBA00023136"/>
    </source>
</evidence>
<evidence type="ECO:0000313" key="16">
    <source>
        <dbReference type="Proteomes" id="UP000644699"/>
    </source>
</evidence>
<keyword evidence="12" id="KW-0170">Cobalt</keyword>
<feature type="signal peptide" evidence="14">
    <location>
        <begin position="1"/>
        <end position="26"/>
    </location>
</feature>
<keyword evidence="4 13" id="KW-0813">Transport</keyword>
<feature type="transmembrane region" description="Helical" evidence="13">
    <location>
        <begin position="154"/>
        <end position="173"/>
    </location>
</feature>
<keyword evidence="9" id="KW-0406">Ion transport</keyword>
<evidence type="ECO:0000313" key="15">
    <source>
        <dbReference type="EMBL" id="GGE25259.1"/>
    </source>
</evidence>
<dbReference type="Proteomes" id="UP000644699">
    <property type="component" value="Unassembled WGS sequence"/>
</dbReference>
<evidence type="ECO:0000256" key="12">
    <source>
        <dbReference type="ARBA" id="ARBA00023285"/>
    </source>
</evidence>
<dbReference type="RefSeq" id="WP_188913610.1">
    <property type="nucleotide sequence ID" value="NZ_BMIQ01000017.1"/>
</dbReference>
<keyword evidence="3" id="KW-0171">Cobalt transport</keyword>
<keyword evidence="10" id="KW-0921">Nickel transport</keyword>
<feature type="transmembrane region" description="Helical" evidence="13">
    <location>
        <begin position="260"/>
        <end position="285"/>
    </location>
</feature>
<dbReference type="GO" id="GO:0010045">
    <property type="term" value="P:response to nickel cation"/>
    <property type="evidence" value="ECO:0007669"/>
    <property type="project" value="TreeGrafter"/>
</dbReference>
<dbReference type="GO" id="GO:0005886">
    <property type="term" value="C:plasma membrane"/>
    <property type="evidence" value="ECO:0007669"/>
    <property type="project" value="UniProtKB-SubCell"/>
</dbReference>
<dbReference type="GO" id="GO:0032025">
    <property type="term" value="P:response to cobalt ion"/>
    <property type="evidence" value="ECO:0007669"/>
    <property type="project" value="TreeGrafter"/>
</dbReference>
<keyword evidence="5" id="KW-1003">Cell membrane</keyword>
<evidence type="ECO:0000256" key="13">
    <source>
        <dbReference type="RuleBase" id="RU362101"/>
    </source>
</evidence>
<dbReference type="GO" id="GO:0015099">
    <property type="term" value="F:nickel cation transmembrane transporter activity"/>
    <property type="evidence" value="ECO:0007669"/>
    <property type="project" value="UniProtKB-UniRule"/>
</dbReference>
<feature type="transmembrane region" description="Helical" evidence="13">
    <location>
        <begin position="291"/>
        <end position="317"/>
    </location>
</feature>
<evidence type="ECO:0000256" key="8">
    <source>
        <dbReference type="ARBA" id="ARBA00022989"/>
    </source>
</evidence>
<keyword evidence="16" id="KW-1185">Reference proteome</keyword>
<keyword evidence="6" id="KW-0533">Nickel</keyword>
<comment type="subcellular location">
    <subcellularLocation>
        <location evidence="2 13">Cell membrane</location>
        <topology evidence="2 13">Multi-pass membrane protein</topology>
    </subcellularLocation>
</comment>
<feature type="transmembrane region" description="Helical" evidence="13">
    <location>
        <begin position="77"/>
        <end position="96"/>
    </location>
</feature>
<keyword evidence="8 13" id="KW-1133">Transmembrane helix</keyword>
<evidence type="ECO:0000256" key="6">
    <source>
        <dbReference type="ARBA" id="ARBA00022596"/>
    </source>
</evidence>
<dbReference type="InterPro" id="IPR051224">
    <property type="entry name" value="NiCoT_RcnA"/>
</dbReference>
<dbReference type="InterPro" id="IPR011541">
    <property type="entry name" value="Ni/Co_transpt_high_affinity"/>
</dbReference>
<comment type="similarity">
    <text evidence="13">Belongs to the NiCoT transporter (TC 2.A.52) family.</text>
</comment>
<evidence type="ECO:0000256" key="3">
    <source>
        <dbReference type="ARBA" id="ARBA00022426"/>
    </source>
</evidence>
<evidence type="ECO:0000256" key="4">
    <source>
        <dbReference type="ARBA" id="ARBA00022448"/>
    </source>
</evidence>
<comment type="function">
    <text evidence="1">Efflux system for nickel and cobalt.</text>
</comment>
<dbReference type="PANTHER" id="PTHR40659:SF1">
    <property type="entry name" value="NICKEL_COBALT EFFLUX SYSTEM RCNA"/>
    <property type="match status" value="1"/>
</dbReference>
<keyword evidence="11 13" id="KW-0472">Membrane</keyword>
<dbReference type="GO" id="GO:0046583">
    <property type="term" value="F:monoatomic cation efflux transmembrane transporter activity"/>
    <property type="evidence" value="ECO:0007669"/>
    <property type="project" value="TreeGrafter"/>
</dbReference>
<evidence type="ECO:0000256" key="5">
    <source>
        <dbReference type="ARBA" id="ARBA00022475"/>
    </source>
</evidence>
<dbReference type="Pfam" id="PF03824">
    <property type="entry name" value="NicO"/>
    <property type="match status" value="1"/>
</dbReference>
<evidence type="ECO:0000256" key="2">
    <source>
        <dbReference type="ARBA" id="ARBA00004651"/>
    </source>
</evidence>
<comment type="caution">
    <text evidence="15">The sequence shown here is derived from an EMBL/GenBank/DDBJ whole genome shotgun (WGS) entry which is preliminary data.</text>
</comment>
<reference evidence="15" key="1">
    <citation type="journal article" date="2014" name="Int. J. Syst. Evol. Microbiol.">
        <title>Complete genome sequence of Corynebacterium casei LMG S-19264T (=DSM 44701T), isolated from a smear-ripened cheese.</title>
        <authorList>
            <consortium name="US DOE Joint Genome Institute (JGI-PGF)"/>
            <person name="Walter F."/>
            <person name="Albersmeier A."/>
            <person name="Kalinowski J."/>
            <person name="Ruckert C."/>
        </authorList>
    </citation>
    <scope>NUCLEOTIDE SEQUENCE</scope>
    <source>
        <strain evidence="15">CGMCC 1.15367</strain>
    </source>
</reference>
<reference evidence="15" key="2">
    <citation type="submission" date="2020-09" db="EMBL/GenBank/DDBJ databases">
        <authorList>
            <person name="Sun Q."/>
            <person name="Zhou Y."/>
        </authorList>
    </citation>
    <scope>NUCLEOTIDE SEQUENCE</scope>
    <source>
        <strain evidence="15">CGMCC 1.15367</strain>
    </source>
</reference>
<accession>A0A917A4C9</accession>
<feature type="chain" id="PRO_5037056343" description="Nickel/cobalt efflux system" evidence="14">
    <location>
        <begin position="27"/>
        <end position="359"/>
    </location>
</feature>
<feature type="transmembrane region" description="Helical" evidence="13">
    <location>
        <begin position="117"/>
        <end position="142"/>
    </location>
</feature>
<dbReference type="AlphaFoldDB" id="A0A917A4C9"/>
<evidence type="ECO:0000256" key="10">
    <source>
        <dbReference type="ARBA" id="ARBA00023112"/>
    </source>
</evidence>
<evidence type="ECO:0000256" key="9">
    <source>
        <dbReference type="ARBA" id="ARBA00023065"/>
    </source>
</evidence>
<keyword evidence="14" id="KW-0732">Signal</keyword>
<dbReference type="PANTHER" id="PTHR40659">
    <property type="entry name" value="NICKEL/COBALT EFFLUX SYSTEM RCNA"/>
    <property type="match status" value="1"/>
</dbReference>
<evidence type="ECO:0000256" key="14">
    <source>
        <dbReference type="SAM" id="SignalP"/>
    </source>
</evidence>
<proteinExistence type="inferred from homology"/>
<evidence type="ECO:0000256" key="1">
    <source>
        <dbReference type="ARBA" id="ARBA00002510"/>
    </source>
</evidence>
<protein>
    <recommendedName>
        <fullName evidence="13">Nickel/cobalt efflux system</fullName>
    </recommendedName>
</protein>
<dbReference type="EMBL" id="BMIQ01000017">
    <property type="protein sequence ID" value="GGE25259.1"/>
    <property type="molecule type" value="Genomic_DNA"/>
</dbReference>
<evidence type="ECO:0000256" key="7">
    <source>
        <dbReference type="ARBA" id="ARBA00022692"/>
    </source>
</evidence>
<sequence>MRLKPPILLALFAAAGLALLAEPALAKSSLGIGTAESGGMPTGPFAGLFLEINLWQRQFLMSLNKALVAMKNGSGGAMVLVGLSFAYGIFHAAGPGHGKAVISSYLLADKVQLRRGILLSFVSSALQAVMAILVAGAGWFVLRGSGISMTDVSQWLETGSFALVAAFGLWLLARKLVEMARRPRRVRMKLDFAPPAAFQGTGGLAFASAASLPADPIMRPASGGFSADICMAEDDENCDCGRPHIADPARLGGESLSFSGAVSAVLAVGIRPCWGAVSVMAFALVNGLYGAGLVSVFAVSLGTAITVSAIAALTVLAKGVALRLGRAGGRSRLVLDTVEILGAVFVLLMGLMLLGGSLA</sequence>
<dbReference type="GO" id="GO:0006824">
    <property type="term" value="P:cobalt ion transport"/>
    <property type="evidence" value="ECO:0007669"/>
    <property type="project" value="UniProtKB-KW"/>
</dbReference>
<name>A0A917A4C9_9HYPH</name>
<gene>
    <name evidence="15" type="ORF">GCM10011390_50920</name>
</gene>
<organism evidence="15 16">
    <name type="scientific">Aureimonas endophytica</name>
    <dbReference type="NCBI Taxonomy" id="2027858"/>
    <lineage>
        <taxon>Bacteria</taxon>
        <taxon>Pseudomonadati</taxon>
        <taxon>Pseudomonadota</taxon>
        <taxon>Alphaproteobacteria</taxon>
        <taxon>Hyphomicrobiales</taxon>
        <taxon>Aurantimonadaceae</taxon>
        <taxon>Aureimonas</taxon>
    </lineage>
</organism>
<keyword evidence="7 13" id="KW-0812">Transmembrane</keyword>